<accession>A0A1Q3BTI7</accession>
<dbReference type="AlphaFoldDB" id="A0A1Q3BTI7"/>
<organism evidence="1 2">
    <name type="scientific">Cephalotus follicularis</name>
    <name type="common">Albany pitcher plant</name>
    <dbReference type="NCBI Taxonomy" id="3775"/>
    <lineage>
        <taxon>Eukaryota</taxon>
        <taxon>Viridiplantae</taxon>
        <taxon>Streptophyta</taxon>
        <taxon>Embryophyta</taxon>
        <taxon>Tracheophyta</taxon>
        <taxon>Spermatophyta</taxon>
        <taxon>Magnoliopsida</taxon>
        <taxon>eudicotyledons</taxon>
        <taxon>Gunneridae</taxon>
        <taxon>Pentapetalae</taxon>
        <taxon>rosids</taxon>
        <taxon>fabids</taxon>
        <taxon>Oxalidales</taxon>
        <taxon>Cephalotaceae</taxon>
        <taxon>Cephalotus</taxon>
    </lineage>
</organism>
<keyword evidence="2" id="KW-1185">Reference proteome</keyword>
<proteinExistence type="predicted"/>
<name>A0A1Q3BTI7_CEPFO</name>
<evidence type="ECO:0000313" key="1">
    <source>
        <dbReference type="EMBL" id="GAV71267.1"/>
    </source>
</evidence>
<protein>
    <submittedName>
        <fullName evidence="1">Uncharacterized protein</fullName>
    </submittedName>
</protein>
<dbReference type="InParanoid" id="A0A1Q3BTI7"/>
<evidence type="ECO:0000313" key="2">
    <source>
        <dbReference type="Proteomes" id="UP000187406"/>
    </source>
</evidence>
<sequence>LEDSKDCYGLAHGKSIQRRKVVIPAAFAVPSLRNAAVGDRFQFKRLGKFQNTSIIMIFWL</sequence>
<gene>
    <name evidence="1" type="ORF">CFOL_v3_14761</name>
</gene>
<dbReference type="Proteomes" id="UP000187406">
    <property type="component" value="Unassembled WGS sequence"/>
</dbReference>
<comment type="caution">
    <text evidence="1">The sequence shown here is derived from an EMBL/GenBank/DDBJ whole genome shotgun (WGS) entry which is preliminary data.</text>
</comment>
<reference evidence="2" key="1">
    <citation type="submission" date="2016-04" db="EMBL/GenBank/DDBJ databases">
        <title>Cephalotus genome sequencing.</title>
        <authorList>
            <person name="Fukushima K."/>
            <person name="Hasebe M."/>
            <person name="Fang X."/>
        </authorList>
    </citation>
    <scope>NUCLEOTIDE SEQUENCE [LARGE SCALE GENOMIC DNA]</scope>
    <source>
        <strain evidence="2">cv. St1</strain>
    </source>
</reference>
<feature type="non-terminal residue" evidence="1">
    <location>
        <position position="1"/>
    </location>
</feature>
<dbReference type="EMBL" id="BDDD01000900">
    <property type="protein sequence ID" value="GAV71267.1"/>
    <property type="molecule type" value="Genomic_DNA"/>
</dbReference>